<evidence type="ECO:0000313" key="2">
    <source>
        <dbReference type="EMBL" id="KLU66286.1"/>
    </source>
</evidence>
<keyword evidence="3" id="KW-1185">Reference proteome</keyword>
<dbReference type="PATRIC" id="fig|476652.3.peg.1742"/>
<gene>
    <name evidence="2" type="ORF">DEAC_c16850</name>
</gene>
<accession>A0A0J1INN7</accession>
<reference evidence="2 3" key="1">
    <citation type="submission" date="2015-06" db="EMBL/GenBank/DDBJ databases">
        <title>Draft genome of the moderately acidophilic sulfate reducer Candidatus Desulfosporosinus acididurans strain M1.</title>
        <authorList>
            <person name="Poehlein A."/>
            <person name="Petzsch P."/>
            <person name="Johnson B.D."/>
            <person name="Schloemann M."/>
            <person name="Daniel R."/>
            <person name="Muehling M."/>
        </authorList>
    </citation>
    <scope>NUCLEOTIDE SEQUENCE [LARGE SCALE GENOMIC DNA]</scope>
    <source>
        <strain evidence="2 3">M1</strain>
    </source>
</reference>
<evidence type="ECO:0000313" key="3">
    <source>
        <dbReference type="Proteomes" id="UP000036356"/>
    </source>
</evidence>
<protein>
    <submittedName>
        <fullName evidence="2">Uncharacterized protein</fullName>
    </submittedName>
</protein>
<organism evidence="2 3">
    <name type="scientific">Desulfosporosinus acididurans</name>
    <dbReference type="NCBI Taxonomy" id="476652"/>
    <lineage>
        <taxon>Bacteria</taxon>
        <taxon>Bacillati</taxon>
        <taxon>Bacillota</taxon>
        <taxon>Clostridia</taxon>
        <taxon>Eubacteriales</taxon>
        <taxon>Desulfitobacteriaceae</taxon>
        <taxon>Desulfosporosinus</taxon>
    </lineage>
</organism>
<proteinExistence type="predicted"/>
<dbReference type="EMBL" id="LDZY01000005">
    <property type="protein sequence ID" value="KLU66286.1"/>
    <property type="molecule type" value="Genomic_DNA"/>
</dbReference>
<dbReference type="RefSeq" id="WP_053006329.1">
    <property type="nucleotide sequence ID" value="NZ_LDZY01000005.1"/>
</dbReference>
<sequence length="357" mass="38510">MGNSKEELIKNFCKDSGIEAWFVAKMEGSPGVLYGAFHSEGINIYKLEKAKPVLTQNHIWGNFTEATIDNFFAKTAIIFKGENHTTTLNIMEKGKDLIPLLQSNTELKITILPRPWWGKILGFRSKTKWKMAVAIVVYLFLIGKVVGTFGSNGSTTSTSAPVSTSEQAKKPPTQTAPDQASTQTSASAASSAPAPAPTPQKTPGSLGITPEEFTDRWNQALVNADSFPLKINNLKIESGSVQDTFTYMFNDSHGIMGTVNKSDGTIRDVMILAAGKDLADTSKAAGVIISWGLLIQATNPDLTPDQRGSILQDLGIMDSTNSLKGINKSVIRNNVKYNISQSDVTGLTFGASDPMDN</sequence>
<name>A0A0J1INN7_9FIRM</name>
<dbReference type="AlphaFoldDB" id="A0A0J1INN7"/>
<dbReference type="STRING" id="476652.DEAC_c16850"/>
<feature type="compositionally biased region" description="Low complexity" evidence="1">
    <location>
        <begin position="154"/>
        <end position="193"/>
    </location>
</feature>
<dbReference type="Proteomes" id="UP000036356">
    <property type="component" value="Unassembled WGS sequence"/>
</dbReference>
<feature type="region of interest" description="Disordered" evidence="1">
    <location>
        <begin position="154"/>
        <end position="210"/>
    </location>
</feature>
<comment type="caution">
    <text evidence="2">The sequence shown here is derived from an EMBL/GenBank/DDBJ whole genome shotgun (WGS) entry which is preliminary data.</text>
</comment>
<evidence type="ECO:0000256" key="1">
    <source>
        <dbReference type="SAM" id="MobiDB-lite"/>
    </source>
</evidence>